<feature type="signal peptide" evidence="1">
    <location>
        <begin position="1"/>
        <end position="31"/>
    </location>
</feature>
<dbReference type="PANTHER" id="PTHR36690">
    <property type="entry name" value="PROTEIN FAM237A"/>
    <property type="match status" value="1"/>
</dbReference>
<dbReference type="RefSeq" id="XP_022536041.1">
    <property type="nucleotide sequence ID" value="XM_022680320.2"/>
</dbReference>
<reference evidence="2" key="4">
    <citation type="submission" date="2025-09" db="UniProtKB">
        <authorList>
            <consortium name="Ensembl"/>
        </authorList>
    </citation>
    <scope>IDENTIFICATION</scope>
</reference>
<dbReference type="GeneTree" id="ENSGT00390000015769"/>
<evidence type="ECO:0000313" key="2">
    <source>
        <dbReference type="Ensembl" id="ENSAMXP00000049549.1"/>
    </source>
</evidence>
<organism evidence="2 3">
    <name type="scientific">Astyanax mexicanus</name>
    <name type="common">Blind cave fish</name>
    <name type="synonym">Astyanax fasciatus mexicanus</name>
    <dbReference type="NCBI Taxonomy" id="7994"/>
    <lineage>
        <taxon>Eukaryota</taxon>
        <taxon>Metazoa</taxon>
        <taxon>Chordata</taxon>
        <taxon>Craniata</taxon>
        <taxon>Vertebrata</taxon>
        <taxon>Euteleostomi</taxon>
        <taxon>Actinopterygii</taxon>
        <taxon>Neopterygii</taxon>
        <taxon>Teleostei</taxon>
        <taxon>Ostariophysi</taxon>
        <taxon>Characiformes</taxon>
        <taxon>Characoidei</taxon>
        <taxon>Acestrorhamphidae</taxon>
        <taxon>Acestrorhamphinae</taxon>
        <taxon>Astyanax</taxon>
    </lineage>
</organism>
<reference evidence="3" key="2">
    <citation type="journal article" date="2014" name="Nat. Commun.">
        <title>The cavefish genome reveals candidate genes for eye loss.</title>
        <authorList>
            <person name="McGaugh S.E."/>
            <person name="Gross J.B."/>
            <person name="Aken B."/>
            <person name="Blin M."/>
            <person name="Borowsky R."/>
            <person name="Chalopin D."/>
            <person name="Hinaux H."/>
            <person name="Jeffery W.R."/>
            <person name="Keene A."/>
            <person name="Ma L."/>
            <person name="Minx P."/>
            <person name="Murphy D."/>
            <person name="O'Quin K.E."/>
            <person name="Retaux S."/>
            <person name="Rohner N."/>
            <person name="Searle S.M."/>
            <person name="Stahl B.A."/>
            <person name="Tabin C."/>
            <person name="Volff J.N."/>
            <person name="Yoshizawa M."/>
            <person name="Warren W.C."/>
        </authorList>
    </citation>
    <scope>NUCLEOTIDE SEQUENCE [LARGE SCALE GENOMIC DNA]</scope>
    <source>
        <strain evidence="3">female</strain>
    </source>
</reference>
<dbReference type="GeneID" id="107197859"/>
<name>A0A3B1K7E4_ASTMX</name>
<reference evidence="2" key="3">
    <citation type="submission" date="2025-08" db="UniProtKB">
        <authorList>
            <consortium name="Ensembl"/>
        </authorList>
    </citation>
    <scope>IDENTIFICATION</scope>
</reference>
<protein>
    <submittedName>
        <fullName evidence="2">Family with sequence similarity 237 member A</fullName>
    </submittedName>
</protein>
<dbReference type="Ensembl" id="ENSAMXT00000042311.1">
    <property type="protein sequence ID" value="ENSAMXP00000049549.1"/>
    <property type="gene ID" value="ENSAMXG00000039636.1"/>
</dbReference>
<keyword evidence="3" id="KW-1185">Reference proteome</keyword>
<dbReference type="Bgee" id="ENSAMXG00000039636">
    <property type="expression patterns" value="Expressed in testis"/>
</dbReference>
<sequence length="186" mass="20785">MDLVQHLSARLATVVMLVCVCALPLAVPVGGQSPGQVDPLTLSRADPQCWESASALLLEMRAPRIADTVPAFWDLMVFLKSSGNRKHGALFWDLAQVFWDLYVDCVLSRNHGLGRRHLAQPGERITTASRALITDQSFVQESQNHFSKLKKFSRGWFRIQVQQVGRNNLQHGAHPKSLNIKKVSSF</sequence>
<evidence type="ECO:0000256" key="1">
    <source>
        <dbReference type="SAM" id="SignalP"/>
    </source>
</evidence>
<dbReference type="Proteomes" id="UP000018467">
    <property type="component" value="Unassembled WGS sequence"/>
</dbReference>
<dbReference type="OrthoDB" id="9931800at2759"/>
<feature type="chain" id="PRO_5017387473" evidence="1">
    <location>
        <begin position="32"/>
        <end position="186"/>
    </location>
</feature>
<reference evidence="3" key="1">
    <citation type="submission" date="2013-03" db="EMBL/GenBank/DDBJ databases">
        <authorList>
            <person name="Jeffery W."/>
            <person name="Warren W."/>
            <person name="Wilson R.K."/>
        </authorList>
    </citation>
    <scope>NUCLEOTIDE SEQUENCE</scope>
    <source>
        <strain evidence="3">female</strain>
    </source>
</reference>
<accession>A0A3B1K7E4</accession>
<keyword evidence="1" id="KW-0732">Signal</keyword>
<evidence type="ECO:0000313" key="3">
    <source>
        <dbReference type="Proteomes" id="UP000018467"/>
    </source>
</evidence>
<proteinExistence type="predicted"/>
<dbReference type="AlphaFoldDB" id="A0A3B1K7E4"/>
<dbReference type="InterPro" id="IPR040439">
    <property type="entry name" value="FAM237A/B"/>
</dbReference>
<dbReference type="InParanoid" id="A0A3B1K7E4"/>
<dbReference type="PANTHER" id="PTHR36690:SF2">
    <property type="entry name" value="PROTEIN FAM237A"/>
    <property type="match status" value="1"/>
</dbReference>